<dbReference type="InterPro" id="IPR020894">
    <property type="entry name" value="Cadherin_CS"/>
</dbReference>
<keyword evidence="19" id="KW-1185">Reference proteome</keyword>
<dbReference type="GO" id="GO:0005886">
    <property type="term" value="C:plasma membrane"/>
    <property type="evidence" value="ECO:0007669"/>
    <property type="project" value="UniProtKB-SubCell"/>
</dbReference>
<name>A0AA38M3A8_9CUCU</name>
<dbReference type="GO" id="GO:0007156">
    <property type="term" value="P:homophilic cell adhesion via plasma membrane adhesion molecules"/>
    <property type="evidence" value="ECO:0007669"/>
    <property type="project" value="InterPro"/>
</dbReference>
<feature type="transmembrane region" description="Helical" evidence="15">
    <location>
        <begin position="769"/>
        <end position="800"/>
    </location>
</feature>
<evidence type="ECO:0000256" key="9">
    <source>
        <dbReference type="ARBA" id="ARBA00022989"/>
    </source>
</evidence>
<evidence type="ECO:0000256" key="2">
    <source>
        <dbReference type="ARBA" id="ARBA00022475"/>
    </source>
</evidence>
<comment type="caution">
    <text evidence="18">The sequence shown here is derived from an EMBL/GenBank/DDBJ whole genome shotgun (WGS) entry which is preliminary data.</text>
</comment>
<dbReference type="Pfam" id="PF00028">
    <property type="entry name" value="Cadherin"/>
    <property type="match status" value="1"/>
</dbReference>
<feature type="region of interest" description="Disordered" evidence="14">
    <location>
        <begin position="851"/>
        <end position="871"/>
    </location>
</feature>
<keyword evidence="11" id="KW-0325">Glycoprotein</keyword>
<dbReference type="PROSITE" id="PS50268">
    <property type="entry name" value="CADHERIN_2"/>
    <property type="match status" value="4"/>
</dbReference>
<evidence type="ECO:0000313" key="19">
    <source>
        <dbReference type="Proteomes" id="UP001168821"/>
    </source>
</evidence>
<feature type="region of interest" description="Disordered" evidence="14">
    <location>
        <begin position="969"/>
        <end position="1006"/>
    </location>
</feature>
<keyword evidence="10 15" id="KW-0472">Membrane</keyword>
<evidence type="ECO:0000256" key="1">
    <source>
        <dbReference type="ARBA" id="ARBA00004251"/>
    </source>
</evidence>
<dbReference type="PRINTS" id="PR00205">
    <property type="entry name" value="CADHERIN"/>
</dbReference>
<evidence type="ECO:0000256" key="6">
    <source>
        <dbReference type="ARBA" id="ARBA00022737"/>
    </source>
</evidence>
<feature type="signal peptide" evidence="16">
    <location>
        <begin position="1"/>
        <end position="18"/>
    </location>
</feature>
<dbReference type="SUPFAM" id="SSF49313">
    <property type="entry name" value="Cadherin-like"/>
    <property type="match status" value="5"/>
</dbReference>
<keyword evidence="13" id="KW-0175">Coiled coil</keyword>
<dbReference type="CDD" id="cd11304">
    <property type="entry name" value="Cadherin_repeat"/>
    <property type="match status" value="4"/>
</dbReference>
<keyword evidence="3 15" id="KW-0812">Transmembrane</keyword>
<keyword evidence="7 12" id="KW-0106">Calcium</keyword>
<feature type="compositionally biased region" description="Basic and acidic residues" evidence="14">
    <location>
        <begin position="1103"/>
        <end position="1124"/>
    </location>
</feature>
<evidence type="ECO:0000256" key="10">
    <source>
        <dbReference type="ARBA" id="ARBA00023136"/>
    </source>
</evidence>
<comment type="subcellular location">
    <subcellularLocation>
        <location evidence="1">Cell membrane</location>
        <topology evidence="1">Single-pass type I membrane protein</topology>
    </subcellularLocation>
</comment>
<keyword evidence="4" id="KW-0479">Metal-binding</keyword>
<dbReference type="InterPro" id="IPR015919">
    <property type="entry name" value="Cadherin-like_sf"/>
</dbReference>
<dbReference type="GO" id="GO:0005509">
    <property type="term" value="F:calcium ion binding"/>
    <property type="evidence" value="ECO:0007669"/>
    <property type="project" value="UniProtKB-UniRule"/>
</dbReference>
<proteinExistence type="predicted"/>
<dbReference type="PROSITE" id="PS00232">
    <property type="entry name" value="CADHERIN_1"/>
    <property type="match status" value="1"/>
</dbReference>
<protein>
    <recommendedName>
        <fullName evidence="17">Cadherin domain-containing protein</fullName>
    </recommendedName>
</protein>
<evidence type="ECO:0000256" key="12">
    <source>
        <dbReference type="PROSITE-ProRule" id="PRU00043"/>
    </source>
</evidence>
<feature type="region of interest" description="Disordered" evidence="14">
    <location>
        <begin position="1019"/>
        <end position="1067"/>
    </location>
</feature>
<evidence type="ECO:0000256" key="7">
    <source>
        <dbReference type="ARBA" id="ARBA00022837"/>
    </source>
</evidence>
<evidence type="ECO:0000256" key="3">
    <source>
        <dbReference type="ARBA" id="ARBA00022692"/>
    </source>
</evidence>
<gene>
    <name evidence="18" type="ORF">Zmor_027744</name>
</gene>
<accession>A0AA38M3A8</accession>
<keyword evidence="5 16" id="KW-0732">Signal</keyword>
<dbReference type="PANTHER" id="PTHR24028">
    <property type="entry name" value="CADHERIN-87A"/>
    <property type="match status" value="1"/>
</dbReference>
<dbReference type="Gene3D" id="2.60.40.60">
    <property type="entry name" value="Cadherins"/>
    <property type="match status" value="5"/>
</dbReference>
<feature type="compositionally biased region" description="Basic residues" evidence="14">
    <location>
        <begin position="1043"/>
        <end position="1052"/>
    </location>
</feature>
<keyword evidence="9 15" id="KW-1133">Transmembrane helix</keyword>
<evidence type="ECO:0000256" key="11">
    <source>
        <dbReference type="ARBA" id="ARBA00023180"/>
    </source>
</evidence>
<organism evidence="18 19">
    <name type="scientific">Zophobas morio</name>
    <dbReference type="NCBI Taxonomy" id="2755281"/>
    <lineage>
        <taxon>Eukaryota</taxon>
        <taxon>Metazoa</taxon>
        <taxon>Ecdysozoa</taxon>
        <taxon>Arthropoda</taxon>
        <taxon>Hexapoda</taxon>
        <taxon>Insecta</taxon>
        <taxon>Pterygota</taxon>
        <taxon>Neoptera</taxon>
        <taxon>Endopterygota</taxon>
        <taxon>Coleoptera</taxon>
        <taxon>Polyphaga</taxon>
        <taxon>Cucujiformia</taxon>
        <taxon>Tenebrionidae</taxon>
        <taxon>Zophobas</taxon>
    </lineage>
</organism>
<dbReference type="EMBL" id="JALNTZ010000009">
    <property type="protein sequence ID" value="KAJ3641229.1"/>
    <property type="molecule type" value="Genomic_DNA"/>
</dbReference>
<sequence length="1290" mass="144448">MHPPHALLWLSLLTATLSLPEFDRSALLQQVLIPADAALNSVIYRLRAYDPTIEYPLVFTMENDPRTVSLDSLNCTHLNSICHANVVLRKKLEPGRFYDFTVAVQNQRGDSARLNCSFRATNATTPISDIFPGAPTLLMVSEDARRNTELGSITAKGHPDKRDGVVMELWGGTQFGLHQKLINSRDAQATVVLLGTLDYETTTVHHLTILANDPWTISSEDTRNIASWPFLVAVIDVQDTPPVFTLAPPTTTLSPALLPGDPVLRVHAEDGDRGNPRDIRYGLVPEGNPFTPFFNISEQTGELRLVRPLSDITSISHSGQPFLLTVIAEEVRTNPNEPPAQASTVTLALIPPGVRTGSPIFGATEYSTLLDENSPPGTVLDLPQSEIVAQGNHVSLSLSGNNGTFDVVPTVVENDGKFEIKVRDPTLLDYEKWHSVQCYIVAKEIGGNFTTRARLEVLLNDVNDNGPVFTQTEYRASIPENAVAGTVVVRVEATDVDRPPGNKIRYTRLSGTGSTFFDLDPSSGVITVLNPLGLDAEASPVITFTAKAADEDGRGTTSSTIVTVTLIDLNDEKPQFEKNVYEFILNQDKSAFTTRAFVKAIDKDISSPNNEVRYELIKDLDGVRLDERSGELVVTRTWSKNRVVSTVARAWDLGVPRLSTECEIRIYPPDGQSRRMVFIVPGKHPDLDALRKQLSVLTGARITIEEVRPYVGDEPGAKEVGSGSGTDRSVVVVTATYSDDIIDVNTVRQVFDEKHTTQIQKASKTTGNLWWLLILLIVLALLLALILILCCICQGCPLYVPPKRRKVVSAEIKKVVQGEGLGKESKSVQVAEWFGRREAWTPEHVMVDNEAESLRRHEQERGSDRTEARRKLEREVSRDQLYIREGNADILRLITRGNDNAYYVTDSGKDILMKRFIDQQQETRSVNLPNAVSRLQTEHELLEASLRQQNALLRQILQERERDLRLETQSLPAGTQTDQDQETQTEPLFLRRKVRSDNDASDGSDDEVALIRARARRRRPHLRKLKTPIQEESEVEEKPTKTSAKRVNVRHTKTSELRQKKASANTRNIKKEVLREISASLEYSNSDEDRKEAYFSEDSLEEISPRSEKTTDSSRHKYHSESDLRLPSPTPRKEVTSQSQTDLREDKPQKKKSKRTSRYMEWYKKQPKGSKSDDTKSSKGKIRKTSKEKEVKESAKKVSSRLLQDTESSSRKKVEPKKNVPGPEHPLLQHSEHRFEVQYPKTKKPDEDKDTDSGIALARLPKAQKKSVFTIAYDDMHTSQLRPDSTSPPV</sequence>
<dbReference type="GO" id="GO:0009653">
    <property type="term" value="P:anatomical structure morphogenesis"/>
    <property type="evidence" value="ECO:0007669"/>
    <property type="project" value="UniProtKB-ARBA"/>
</dbReference>
<reference evidence="18" key="1">
    <citation type="journal article" date="2023" name="G3 (Bethesda)">
        <title>Whole genome assemblies of Zophobas morio and Tenebrio molitor.</title>
        <authorList>
            <person name="Kaur S."/>
            <person name="Stinson S.A."/>
            <person name="diCenzo G.C."/>
        </authorList>
    </citation>
    <scope>NUCLEOTIDE SEQUENCE</scope>
    <source>
        <strain evidence="18">QUZm001</strain>
    </source>
</reference>
<dbReference type="GO" id="GO:0060429">
    <property type="term" value="P:epithelium development"/>
    <property type="evidence" value="ECO:0007669"/>
    <property type="project" value="UniProtKB-ARBA"/>
</dbReference>
<feature type="compositionally biased region" description="Basic and acidic residues" evidence="14">
    <location>
        <begin position="1185"/>
        <end position="1196"/>
    </location>
</feature>
<feature type="domain" description="Cadherin" evidence="17">
    <location>
        <begin position="132"/>
        <end position="244"/>
    </location>
</feature>
<evidence type="ECO:0000259" key="17">
    <source>
        <dbReference type="PROSITE" id="PS50268"/>
    </source>
</evidence>
<evidence type="ECO:0000313" key="18">
    <source>
        <dbReference type="EMBL" id="KAJ3641229.1"/>
    </source>
</evidence>
<feature type="domain" description="Cadherin" evidence="17">
    <location>
        <begin position="245"/>
        <end position="361"/>
    </location>
</feature>
<feature type="compositionally biased region" description="Basic and acidic residues" evidence="14">
    <location>
        <begin position="1208"/>
        <end position="1218"/>
    </location>
</feature>
<feature type="chain" id="PRO_5041203290" description="Cadherin domain-containing protein" evidence="16">
    <location>
        <begin position="19"/>
        <end position="1290"/>
    </location>
</feature>
<dbReference type="Proteomes" id="UP001168821">
    <property type="component" value="Unassembled WGS sequence"/>
</dbReference>
<feature type="domain" description="Cadherin" evidence="17">
    <location>
        <begin position="362"/>
        <end position="469"/>
    </location>
</feature>
<dbReference type="SMART" id="SM00112">
    <property type="entry name" value="CA"/>
    <property type="match status" value="4"/>
</dbReference>
<dbReference type="InterPro" id="IPR002126">
    <property type="entry name" value="Cadherin-like_dom"/>
</dbReference>
<evidence type="ECO:0000256" key="8">
    <source>
        <dbReference type="ARBA" id="ARBA00022889"/>
    </source>
</evidence>
<feature type="compositionally biased region" description="Low complexity" evidence="14">
    <location>
        <begin position="975"/>
        <end position="986"/>
    </location>
</feature>
<dbReference type="FunFam" id="2.60.40.60:FF:000289">
    <property type="entry name" value="cadherin-86C isoform X2"/>
    <property type="match status" value="1"/>
</dbReference>
<feature type="region of interest" description="Disordered" evidence="14">
    <location>
        <begin position="1083"/>
        <end position="1256"/>
    </location>
</feature>
<dbReference type="InterPro" id="IPR050174">
    <property type="entry name" value="Protocadherin/Cadherin-CA"/>
</dbReference>
<feature type="coiled-coil region" evidence="13">
    <location>
        <begin position="932"/>
        <end position="959"/>
    </location>
</feature>
<feature type="domain" description="Cadherin" evidence="17">
    <location>
        <begin position="470"/>
        <end position="576"/>
    </location>
</feature>
<evidence type="ECO:0000256" key="14">
    <source>
        <dbReference type="SAM" id="MobiDB-lite"/>
    </source>
</evidence>
<dbReference type="PANTHER" id="PTHR24028:SF263">
    <property type="entry name" value="CADHERIN-RELATED FAMILY MEMBER 1"/>
    <property type="match status" value="1"/>
</dbReference>
<evidence type="ECO:0000256" key="16">
    <source>
        <dbReference type="SAM" id="SignalP"/>
    </source>
</evidence>
<keyword evidence="6" id="KW-0677">Repeat</keyword>
<evidence type="ECO:0000256" key="15">
    <source>
        <dbReference type="SAM" id="Phobius"/>
    </source>
</evidence>
<keyword evidence="2" id="KW-1003">Cell membrane</keyword>
<evidence type="ECO:0000256" key="13">
    <source>
        <dbReference type="SAM" id="Coils"/>
    </source>
</evidence>
<evidence type="ECO:0000256" key="5">
    <source>
        <dbReference type="ARBA" id="ARBA00022729"/>
    </source>
</evidence>
<dbReference type="FunFam" id="2.60.40.60:FF:000020">
    <property type="entry name" value="Dachsous cadherin-related 1b"/>
    <property type="match status" value="1"/>
</dbReference>
<evidence type="ECO:0000256" key="4">
    <source>
        <dbReference type="ARBA" id="ARBA00022723"/>
    </source>
</evidence>
<keyword evidence="8" id="KW-0130">Cell adhesion</keyword>